<evidence type="ECO:0000259" key="6">
    <source>
        <dbReference type="PROSITE" id="PS51005"/>
    </source>
</evidence>
<dbReference type="InterPro" id="IPR036093">
    <property type="entry name" value="NAC_dom_sf"/>
</dbReference>
<evidence type="ECO:0000313" key="8">
    <source>
        <dbReference type="Proteomes" id="UP001472677"/>
    </source>
</evidence>
<keyword evidence="8" id="KW-1185">Reference proteome</keyword>
<dbReference type="InterPro" id="IPR003441">
    <property type="entry name" value="NAC-dom"/>
</dbReference>
<evidence type="ECO:0000256" key="1">
    <source>
        <dbReference type="ARBA" id="ARBA00023015"/>
    </source>
</evidence>
<sequence length="373" mass="43209">MEVEQKPKHCNLKQAPMEIPPQALHHASTSGGLVIVDAPKKEEPITNCTGDNDDYLDSFPPGFRFCPLDEELVLYYLKKKVMNLPLPQNRIMEVNLYSYNPEKLAEQHKQYGEKEWYFFTPRDKKYRNGTRPNRAAGDGFWKATGADREIRFNDGIIGYRKALVFYKGRPPRGDKTDWIMHEYRVNDPPSPKKERAGYNDMRLDDWVLCRIYKKQDKSGRTQTKNEEQVPVIQNPEEPSEEMIGSEEMVGSEEMIDYHEYFNTMGGGLMNQTLADECLSSYQHIFNEQFSPCFPTRYLNERLGPDDVWNSVGDFELPAQVDVYVEPFVNVDWSSVSSSSNNNNNTNKKKNKSNKDKNDNSDEQDYMNADVDRS</sequence>
<reference evidence="7 8" key="1">
    <citation type="journal article" date="2024" name="G3 (Bethesda)">
        <title>Genome assembly of Hibiscus sabdariffa L. provides insights into metabolisms of medicinal natural products.</title>
        <authorList>
            <person name="Kim T."/>
        </authorList>
    </citation>
    <scope>NUCLEOTIDE SEQUENCE [LARGE SCALE GENOMIC DNA]</scope>
    <source>
        <strain evidence="7">TK-2024</strain>
        <tissue evidence="7">Old leaves</tissue>
    </source>
</reference>
<keyword evidence="1" id="KW-0805">Transcription regulation</keyword>
<organism evidence="7 8">
    <name type="scientific">Hibiscus sabdariffa</name>
    <name type="common">roselle</name>
    <dbReference type="NCBI Taxonomy" id="183260"/>
    <lineage>
        <taxon>Eukaryota</taxon>
        <taxon>Viridiplantae</taxon>
        <taxon>Streptophyta</taxon>
        <taxon>Embryophyta</taxon>
        <taxon>Tracheophyta</taxon>
        <taxon>Spermatophyta</taxon>
        <taxon>Magnoliopsida</taxon>
        <taxon>eudicotyledons</taxon>
        <taxon>Gunneridae</taxon>
        <taxon>Pentapetalae</taxon>
        <taxon>rosids</taxon>
        <taxon>malvids</taxon>
        <taxon>Malvales</taxon>
        <taxon>Malvaceae</taxon>
        <taxon>Malvoideae</taxon>
        <taxon>Hibiscus</taxon>
    </lineage>
</organism>
<evidence type="ECO:0000256" key="5">
    <source>
        <dbReference type="SAM" id="MobiDB-lite"/>
    </source>
</evidence>
<dbReference type="SUPFAM" id="SSF101941">
    <property type="entry name" value="NAC domain"/>
    <property type="match status" value="1"/>
</dbReference>
<keyword evidence="2" id="KW-0238">DNA-binding</keyword>
<protein>
    <recommendedName>
        <fullName evidence="6">NAC domain-containing protein</fullName>
    </recommendedName>
</protein>
<dbReference type="PANTHER" id="PTHR31719">
    <property type="entry name" value="NAC TRANSCRIPTION FACTOR 56"/>
    <property type="match status" value="1"/>
</dbReference>
<feature type="compositionally biased region" description="Basic and acidic residues" evidence="5">
    <location>
        <begin position="217"/>
        <end position="227"/>
    </location>
</feature>
<keyword evidence="4" id="KW-0539">Nucleus</keyword>
<feature type="compositionally biased region" description="Low complexity" evidence="5">
    <location>
        <begin position="334"/>
        <end position="345"/>
    </location>
</feature>
<evidence type="ECO:0000256" key="4">
    <source>
        <dbReference type="ARBA" id="ARBA00023242"/>
    </source>
</evidence>
<gene>
    <name evidence="7" type="ORF">V6N12_064433</name>
</gene>
<feature type="domain" description="NAC" evidence="6">
    <location>
        <begin position="59"/>
        <end position="214"/>
    </location>
</feature>
<comment type="caution">
    <text evidence="7">The sequence shown here is derived from an EMBL/GenBank/DDBJ whole genome shotgun (WGS) entry which is preliminary data.</text>
</comment>
<dbReference type="Gene3D" id="2.170.150.80">
    <property type="entry name" value="NAC domain"/>
    <property type="match status" value="1"/>
</dbReference>
<evidence type="ECO:0000256" key="3">
    <source>
        <dbReference type="ARBA" id="ARBA00023163"/>
    </source>
</evidence>
<dbReference type="EMBL" id="JBBPBM010000002">
    <property type="protein sequence ID" value="KAK8595927.1"/>
    <property type="molecule type" value="Genomic_DNA"/>
</dbReference>
<feature type="region of interest" description="Disordered" evidence="5">
    <location>
        <begin position="334"/>
        <end position="373"/>
    </location>
</feature>
<dbReference type="PANTHER" id="PTHR31719:SF179">
    <property type="entry name" value="OS08G0148400 PROTEIN"/>
    <property type="match status" value="1"/>
</dbReference>
<dbReference type="PROSITE" id="PS51005">
    <property type="entry name" value="NAC"/>
    <property type="match status" value="1"/>
</dbReference>
<dbReference type="Pfam" id="PF02365">
    <property type="entry name" value="NAM"/>
    <property type="match status" value="1"/>
</dbReference>
<dbReference type="Proteomes" id="UP001472677">
    <property type="component" value="Unassembled WGS sequence"/>
</dbReference>
<accession>A0ABR2G737</accession>
<evidence type="ECO:0000256" key="2">
    <source>
        <dbReference type="ARBA" id="ARBA00023125"/>
    </source>
</evidence>
<evidence type="ECO:0000313" key="7">
    <source>
        <dbReference type="EMBL" id="KAK8595927.1"/>
    </source>
</evidence>
<keyword evidence="3" id="KW-0804">Transcription</keyword>
<proteinExistence type="predicted"/>
<feature type="region of interest" description="Disordered" evidence="5">
    <location>
        <begin position="217"/>
        <end position="242"/>
    </location>
</feature>
<name>A0ABR2G737_9ROSI</name>